<evidence type="ECO:0000313" key="2">
    <source>
        <dbReference type="EMBL" id="CAF1212206.1"/>
    </source>
</evidence>
<dbReference type="AlphaFoldDB" id="A0A814XCD4"/>
<feature type="compositionally biased region" description="Polar residues" evidence="1">
    <location>
        <begin position="51"/>
        <end position="61"/>
    </location>
</feature>
<accession>A0A814XCD4</accession>
<name>A0A814XCD4_9BILA</name>
<proteinExistence type="predicted"/>
<reference evidence="2" key="1">
    <citation type="submission" date="2021-02" db="EMBL/GenBank/DDBJ databases">
        <authorList>
            <person name="Nowell W R."/>
        </authorList>
    </citation>
    <scope>NUCLEOTIDE SEQUENCE</scope>
</reference>
<dbReference type="Proteomes" id="UP000663855">
    <property type="component" value="Unassembled WGS sequence"/>
</dbReference>
<sequence>NISLPEIMKLHFPLNQNQLTEHKQSLDYTNDQNKGHARNDIEMISDDDEQQLTNHNKYQQH</sequence>
<evidence type="ECO:0000313" key="4">
    <source>
        <dbReference type="Proteomes" id="UP000663855"/>
    </source>
</evidence>
<comment type="caution">
    <text evidence="2">The sequence shown here is derived from an EMBL/GenBank/DDBJ whole genome shotgun (WGS) entry which is preliminary data.</text>
</comment>
<organism evidence="2 4">
    <name type="scientific">Rotaria magnacalcarata</name>
    <dbReference type="NCBI Taxonomy" id="392030"/>
    <lineage>
        <taxon>Eukaryota</taxon>
        <taxon>Metazoa</taxon>
        <taxon>Spiralia</taxon>
        <taxon>Gnathifera</taxon>
        <taxon>Rotifera</taxon>
        <taxon>Eurotatoria</taxon>
        <taxon>Bdelloidea</taxon>
        <taxon>Philodinida</taxon>
        <taxon>Philodinidae</taxon>
        <taxon>Rotaria</taxon>
    </lineage>
</organism>
<evidence type="ECO:0000313" key="3">
    <source>
        <dbReference type="EMBL" id="CAF4878066.1"/>
    </source>
</evidence>
<dbReference type="EMBL" id="CAJOBH010160843">
    <property type="protein sequence ID" value="CAF4878066.1"/>
    <property type="molecule type" value="Genomic_DNA"/>
</dbReference>
<feature type="non-terminal residue" evidence="2">
    <location>
        <position position="1"/>
    </location>
</feature>
<dbReference type="Proteomes" id="UP000681967">
    <property type="component" value="Unassembled WGS sequence"/>
</dbReference>
<evidence type="ECO:0000256" key="1">
    <source>
        <dbReference type="SAM" id="MobiDB-lite"/>
    </source>
</evidence>
<gene>
    <name evidence="3" type="ORF">BYL167_LOCUS51234</name>
    <name evidence="2" type="ORF">CJN711_LOCUS12574</name>
</gene>
<protein>
    <submittedName>
        <fullName evidence="2">Uncharacterized protein</fullName>
    </submittedName>
</protein>
<dbReference type="EMBL" id="CAJNOV010005494">
    <property type="protein sequence ID" value="CAF1212206.1"/>
    <property type="molecule type" value="Genomic_DNA"/>
</dbReference>
<feature type="region of interest" description="Disordered" evidence="1">
    <location>
        <begin position="21"/>
        <end position="61"/>
    </location>
</feature>